<feature type="compositionally biased region" description="Low complexity" evidence="1">
    <location>
        <begin position="29"/>
        <end position="43"/>
    </location>
</feature>
<dbReference type="OrthoDB" id="2206844at2759"/>
<protein>
    <submittedName>
        <fullName evidence="2">2610_t:CDS:1</fullName>
    </submittedName>
</protein>
<feature type="compositionally biased region" description="Polar residues" evidence="1">
    <location>
        <begin position="1"/>
        <end position="18"/>
    </location>
</feature>
<gene>
    <name evidence="2" type="ORF">RFULGI_LOCUS3812</name>
</gene>
<keyword evidence="3" id="KW-1185">Reference proteome</keyword>
<dbReference type="EMBL" id="CAJVPZ010003519">
    <property type="protein sequence ID" value="CAG8531466.1"/>
    <property type="molecule type" value="Genomic_DNA"/>
</dbReference>
<feature type="non-terminal residue" evidence="2">
    <location>
        <position position="1"/>
    </location>
</feature>
<dbReference type="AlphaFoldDB" id="A0A9N9AK97"/>
<organism evidence="2 3">
    <name type="scientific">Racocetra fulgida</name>
    <dbReference type="NCBI Taxonomy" id="60492"/>
    <lineage>
        <taxon>Eukaryota</taxon>
        <taxon>Fungi</taxon>
        <taxon>Fungi incertae sedis</taxon>
        <taxon>Mucoromycota</taxon>
        <taxon>Glomeromycotina</taxon>
        <taxon>Glomeromycetes</taxon>
        <taxon>Diversisporales</taxon>
        <taxon>Gigasporaceae</taxon>
        <taxon>Racocetra</taxon>
    </lineage>
</organism>
<dbReference type="Proteomes" id="UP000789396">
    <property type="component" value="Unassembled WGS sequence"/>
</dbReference>
<proteinExistence type="predicted"/>
<name>A0A9N9AK97_9GLOM</name>
<evidence type="ECO:0000313" key="3">
    <source>
        <dbReference type="Proteomes" id="UP000789396"/>
    </source>
</evidence>
<accession>A0A9N9AK97</accession>
<evidence type="ECO:0000313" key="2">
    <source>
        <dbReference type="EMBL" id="CAG8531466.1"/>
    </source>
</evidence>
<feature type="region of interest" description="Disordered" evidence="1">
    <location>
        <begin position="1"/>
        <end position="79"/>
    </location>
</feature>
<sequence>MTNPQPNFPPNSVSQNLPNLPPVQAPNRQQETLQALLALATSLNPTKSQMGKRDPQRSSGNLHPTKRRKEKLEEKRLEEETLEQLMEEEADKEEKVNNYPEVIADSSIALLKPTNITYSQLFRIASALQGELAKIKKGKNKPVNVKCHYDEAGNAYLEEENIQPDLYRCITNALAIESPICDLFNYYYEDRQDPYQIGRLESKQHFQLQQFLRSWTNLVKHHIDTSDALPIKQYPYHHSPAKKKIIQEEISYIILYGSIHP</sequence>
<feature type="compositionally biased region" description="Basic and acidic residues" evidence="1">
    <location>
        <begin position="70"/>
        <end position="79"/>
    </location>
</feature>
<evidence type="ECO:0000256" key="1">
    <source>
        <dbReference type="SAM" id="MobiDB-lite"/>
    </source>
</evidence>
<comment type="caution">
    <text evidence="2">The sequence shown here is derived from an EMBL/GenBank/DDBJ whole genome shotgun (WGS) entry which is preliminary data.</text>
</comment>
<reference evidence="2" key="1">
    <citation type="submission" date="2021-06" db="EMBL/GenBank/DDBJ databases">
        <authorList>
            <person name="Kallberg Y."/>
            <person name="Tangrot J."/>
            <person name="Rosling A."/>
        </authorList>
    </citation>
    <scope>NUCLEOTIDE SEQUENCE</scope>
    <source>
        <strain evidence="2">IN212</strain>
    </source>
</reference>